<protein>
    <recommendedName>
        <fullName evidence="3">DUF4276 family protein</fullName>
    </recommendedName>
</protein>
<dbReference type="EMBL" id="AP018316">
    <property type="protein sequence ID" value="BAZ86651.1"/>
    <property type="molecule type" value="Genomic_DNA"/>
</dbReference>
<accession>A0A1Z4V519</accession>
<name>A0A1Z4V519_9CYAN</name>
<keyword evidence="2" id="KW-1185">Reference proteome</keyword>
<dbReference type="KEGG" id="dcm:NIES806_28670"/>
<evidence type="ECO:0000313" key="1">
    <source>
        <dbReference type="EMBL" id="BAZ86651.1"/>
    </source>
</evidence>
<gene>
    <name evidence="1" type="ORF">NIES806_28670</name>
</gene>
<evidence type="ECO:0000313" key="2">
    <source>
        <dbReference type="Proteomes" id="UP000218702"/>
    </source>
</evidence>
<proteinExistence type="predicted"/>
<reference evidence="1 2" key="1">
    <citation type="submission" date="2017-06" db="EMBL/GenBank/DDBJ databases">
        <title>Genome sequencing of cyanobaciteial culture collection at National Institute for Environmental Studies (NIES).</title>
        <authorList>
            <person name="Hirose Y."/>
            <person name="Shimura Y."/>
            <person name="Fujisawa T."/>
            <person name="Nakamura Y."/>
            <person name="Kawachi M."/>
        </authorList>
    </citation>
    <scope>NUCLEOTIDE SEQUENCE [LARGE SCALE GENOMIC DNA]</scope>
    <source>
        <strain evidence="1 2">NIES-806</strain>
    </source>
</reference>
<organism evidence="1 2">
    <name type="scientific">Dolichospermum compactum NIES-806</name>
    <dbReference type="NCBI Taxonomy" id="1973481"/>
    <lineage>
        <taxon>Bacteria</taxon>
        <taxon>Bacillati</taxon>
        <taxon>Cyanobacteriota</taxon>
        <taxon>Cyanophyceae</taxon>
        <taxon>Nostocales</taxon>
        <taxon>Aphanizomenonaceae</taxon>
        <taxon>Dolichospermum</taxon>
        <taxon>Dolichospermum compactum</taxon>
    </lineage>
</organism>
<sequence>MNIYFLVEGDTEEKVYKAWLKYLLPELTRIGLPHQVDHNNYYLLNTKGQPGIIYRHLPDAIANIQGYSKYNYLVICLDAEEVTIDYKKKEIYKCLKSQNIDLGNIQFHIIVQNRCFDTWCLGNKGIYPLQPEISPLLDYTNYYDVSVNCPEIMGKQNFNTHAQFHKDYLKELFKINNLKHYKITNEVIKEEYLEQLIARVQNETEHLPTFQTFIEFCNMIKSKL</sequence>
<dbReference type="OrthoDB" id="7060211at2"/>
<dbReference type="RefSeq" id="WP_096668235.1">
    <property type="nucleotide sequence ID" value="NZ_AP018316.1"/>
</dbReference>
<dbReference type="AlphaFoldDB" id="A0A1Z4V519"/>
<dbReference type="Proteomes" id="UP000218702">
    <property type="component" value="Chromosome"/>
</dbReference>
<evidence type="ECO:0008006" key="3">
    <source>
        <dbReference type="Google" id="ProtNLM"/>
    </source>
</evidence>